<evidence type="ECO:0000313" key="3">
    <source>
        <dbReference type="Proteomes" id="UP000001554"/>
    </source>
</evidence>
<dbReference type="RefSeq" id="XP_035694011.1">
    <property type="nucleotide sequence ID" value="XM_035838118.1"/>
</dbReference>
<reference evidence="3" key="1">
    <citation type="journal article" date="2020" name="Nat. Ecol. Evol.">
        <title>Deeply conserved synteny resolves early events in vertebrate evolution.</title>
        <authorList>
            <person name="Simakov O."/>
            <person name="Marletaz F."/>
            <person name="Yue J.X."/>
            <person name="O'Connell B."/>
            <person name="Jenkins J."/>
            <person name="Brandt A."/>
            <person name="Calef R."/>
            <person name="Tung C.H."/>
            <person name="Huang T.K."/>
            <person name="Schmutz J."/>
            <person name="Satoh N."/>
            <person name="Yu J.K."/>
            <person name="Putnam N.H."/>
            <person name="Green R.E."/>
            <person name="Rokhsar D.S."/>
        </authorList>
    </citation>
    <scope>NUCLEOTIDE SEQUENCE [LARGE SCALE GENOMIC DNA]</scope>
    <source>
        <strain evidence="3">S238N-H82</strain>
    </source>
</reference>
<dbReference type="InterPro" id="IPR051223">
    <property type="entry name" value="Polycystin"/>
</dbReference>
<dbReference type="OrthoDB" id="2121937at2759"/>
<keyword evidence="2" id="KW-1133">Transmembrane helix</keyword>
<feature type="transmembrane region" description="Helical" evidence="2">
    <location>
        <begin position="69"/>
        <end position="90"/>
    </location>
</feature>
<dbReference type="GeneID" id="118428135"/>
<evidence type="ECO:0000256" key="1">
    <source>
        <dbReference type="SAM" id="MobiDB-lite"/>
    </source>
</evidence>
<keyword evidence="3" id="KW-1185">Reference proteome</keyword>
<dbReference type="KEGG" id="bfo:118428135"/>
<feature type="transmembrane region" description="Helical" evidence="2">
    <location>
        <begin position="193"/>
        <end position="216"/>
    </location>
</feature>
<protein>
    <submittedName>
        <fullName evidence="4">Polycystic kidney disease protein 1-like 2 isoform X1</fullName>
    </submittedName>
</protein>
<feature type="compositionally biased region" description="Polar residues" evidence="1">
    <location>
        <begin position="108"/>
        <end position="119"/>
    </location>
</feature>
<sequence>MVTCGSPWPAALPVHPFTRVQRLSCCLTLLYSTMLTNIMFFGRGDDFDPPEPLRIAGLEINPPISLPQLMIGIQSAAIILPVNLLIVFFFRNSGKRPQTDAGKKKADSQTSDGTPTCSRDSPKSNEAIPRNVFLNTPYNYCPTNTPFVDLRRRSKDVATNNVKPAVEIQTEDSTVKGNDDKVVAQKKSSLPWWVVYLGWMLVWSASFVAAFFTVLYTLSFGKAKAEAWVFTFVTSFFTDLFLVQPFKLMLLAMLFALLTRKPIEDEDPSPAPVEEDEEYIQTDAEVTLHAISHTEIGSFSCNNCRQCKTLHLSRERERERSEESNLLGYTLTNRLTKFNLTV</sequence>
<dbReference type="AlphaFoldDB" id="A0A9J7N7A2"/>
<gene>
    <name evidence="4" type="primary">LOC118428135</name>
</gene>
<keyword evidence="2" id="KW-0472">Membrane</keyword>
<accession>A0A9J7N7A2</accession>
<feature type="transmembrane region" description="Helical" evidence="2">
    <location>
        <begin position="228"/>
        <end position="258"/>
    </location>
</feature>
<dbReference type="PANTHER" id="PTHR10877">
    <property type="entry name" value="POLYCYSTIN FAMILY MEMBER"/>
    <property type="match status" value="1"/>
</dbReference>
<evidence type="ECO:0000256" key="2">
    <source>
        <dbReference type="SAM" id="Phobius"/>
    </source>
</evidence>
<feature type="region of interest" description="Disordered" evidence="1">
    <location>
        <begin position="95"/>
        <end position="126"/>
    </location>
</feature>
<reference evidence="4" key="2">
    <citation type="submission" date="2025-08" db="UniProtKB">
        <authorList>
            <consortium name="RefSeq"/>
        </authorList>
    </citation>
    <scope>IDENTIFICATION</scope>
    <source>
        <strain evidence="4">S238N-H82</strain>
        <tissue evidence="4">Testes</tissue>
    </source>
</reference>
<organism evidence="3 4">
    <name type="scientific">Branchiostoma floridae</name>
    <name type="common">Florida lancelet</name>
    <name type="synonym">Amphioxus</name>
    <dbReference type="NCBI Taxonomy" id="7739"/>
    <lineage>
        <taxon>Eukaryota</taxon>
        <taxon>Metazoa</taxon>
        <taxon>Chordata</taxon>
        <taxon>Cephalochordata</taxon>
        <taxon>Leptocardii</taxon>
        <taxon>Amphioxiformes</taxon>
        <taxon>Branchiostomatidae</taxon>
        <taxon>Branchiostoma</taxon>
    </lineage>
</organism>
<proteinExistence type="predicted"/>
<dbReference type="OMA" id="HAISHTE"/>
<dbReference type="Proteomes" id="UP000001554">
    <property type="component" value="Chromosome 12"/>
</dbReference>
<feature type="transmembrane region" description="Helical" evidence="2">
    <location>
        <begin position="23"/>
        <end position="42"/>
    </location>
</feature>
<feature type="compositionally biased region" description="Basic and acidic residues" evidence="1">
    <location>
        <begin position="97"/>
        <end position="107"/>
    </location>
</feature>
<name>A0A9J7N7A2_BRAFL</name>
<dbReference type="PANTHER" id="PTHR10877:SF194">
    <property type="entry name" value="LOCATION OF VULVA DEFECTIVE 1"/>
    <property type="match status" value="1"/>
</dbReference>
<evidence type="ECO:0000313" key="4">
    <source>
        <dbReference type="RefSeq" id="XP_035694011.1"/>
    </source>
</evidence>
<keyword evidence="2" id="KW-0812">Transmembrane</keyword>